<evidence type="ECO:0000256" key="2">
    <source>
        <dbReference type="ARBA" id="ARBA00023239"/>
    </source>
</evidence>
<dbReference type="Pfam" id="PF01965">
    <property type="entry name" value="DJ-1_PfpI"/>
    <property type="match status" value="1"/>
</dbReference>
<reference evidence="5 6" key="5">
    <citation type="journal article" date="2011" name="ISME J.">
        <title>Dual transcriptional profiling of a bacterial/fungal confrontation: Collimonas fungivorans versus Aspergillus niger.</title>
        <authorList>
            <person name="Mela F."/>
            <person name="Fritsche K."/>
            <person name="de Boer W."/>
            <person name="van Veen J.A."/>
            <person name="de Graaff L.H."/>
            <person name="van den Berg M."/>
            <person name="Leveau J.H."/>
        </authorList>
    </citation>
    <scope>NUCLEOTIDE SEQUENCE [LARGE SCALE GENOMIC DNA]</scope>
    <source>
        <strain evidence="5 6">Ter331</strain>
    </source>
</reference>
<reference evidence="5 6" key="2">
    <citation type="journal article" date="2006" name="J. Microbiol. Methods">
        <title>Genomic flank-sequencing of plasposon insertion sites for rapid identification of functional genes.</title>
        <authorList>
            <person name="Leveau J.H."/>
            <person name="Gerards S."/>
            <person name="Fritsche K."/>
            <person name="Zondag G."/>
            <person name="van Veen J.A."/>
        </authorList>
    </citation>
    <scope>NUCLEOTIDE SEQUENCE [LARGE SCALE GENOMIC DNA]</scope>
    <source>
        <strain evidence="5 6">Ter331</strain>
    </source>
</reference>
<comment type="similarity">
    <text evidence="3">Belongs to the peptidase C56 family. HSP31-like subfamily.</text>
</comment>
<sequence length="242" mass="25516">MSTPPKQEPTIMTKQASELKPVLFVVTSNAVKGATGIPTGFNLAEVTHPLEKLQAAGIQVEFASPQGGAAPLDGLEDMNDPVIARYWADADFRRAIAHTLCLDDVDPSRYSAIFFAGGHGTMWDFPDSVAAQKAIREIDAAGGIVSAVCHGPAALVNARRADGSLLVANKRVAAFTDGEEEEVQSTHVVPFLLASTLNERGAHHQNAANWADNVVVDGRLITGQNPQSAASLGEALRDALLA</sequence>
<dbReference type="AlphaFoldDB" id="G0A9W5"/>
<keyword evidence="6" id="KW-1185">Reference proteome</keyword>
<dbReference type="GO" id="GO:0019172">
    <property type="term" value="F:glyoxalase III activity"/>
    <property type="evidence" value="ECO:0007669"/>
    <property type="project" value="TreeGrafter"/>
</dbReference>
<reference evidence="5 6" key="1">
    <citation type="journal article" date="2004" name="Environ. Microbiol.">
        <title>Phylogeny-function analysis of (meta)genomic libraries: screening for expression of ribosomal RNA genes by large-insert library fluorescent in situ hybridization (LIL-FISH).</title>
        <authorList>
            <person name="Leveau J.H."/>
            <person name="Gerards S."/>
            <person name="de Boer W."/>
            <person name="van Veen J.A."/>
        </authorList>
    </citation>
    <scope>NUCLEOTIDE SEQUENCE [LARGE SCALE GENOMIC DNA]</scope>
    <source>
        <strain evidence="5 6">Ter331</strain>
    </source>
</reference>
<dbReference type="GO" id="GO:0005737">
    <property type="term" value="C:cytoplasm"/>
    <property type="evidence" value="ECO:0007669"/>
    <property type="project" value="TreeGrafter"/>
</dbReference>
<dbReference type="InterPro" id="IPR002818">
    <property type="entry name" value="DJ-1/PfpI"/>
</dbReference>
<proteinExistence type="inferred from homology"/>
<organism evidence="5 6">
    <name type="scientific">Collimonas fungivorans (strain Ter331)</name>
    <dbReference type="NCBI Taxonomy" id="1005048"/>
    <lineage>
        <taxon>Bacteria</taxon>
        <taxon>Pseudomonadati</taxon>
        <taxon>Pseudomonadota</taxon>
        <taxon>Betaproteobacteria</taxon>
        <taxon>Burkholderiales</taxon>
        <taxon>Oxalobacteraceae</taxon>
        <taxon>Collimonas</taxon>
    </lineage>
</organism>
<dbReference type="Proteomes" id="UP000008392">
    <property type="component" value="Chromosome"/>
</dbReference>
<accession>G0A9W5</accession>
<keyword evidence="2" id="KW-0456">Lyase</keyword>
<dbReference type="CDD" id="cd03141">
    <property type="entry name" value="GATase1_Hsp31_like"/>
    <property type="match status" value="1"/>
</dbReference>
<reference evidence="6" key="6">
    <citation type="submission" date="2011-05" db="EMBL/GenBank/DDBJ databases">
        <title>Complete sequence of Collimonas fungivorans Ter331.</title>
        <authorList>
            <person name="Leveau J.H."/>
        </authorList>
    </citation>
    <scope>NUCLEOTIDE SEQUENCE [LARGE SCALE GENOMIC DNA]</scope>
    <source>
        <strain evidence="6">Ter331</strain>
    </source>
</reference>
<dbReference type="KEGG" id="cfu:CFU_2994"/>
<dbReference type="EMBL" id="CP002745">
    <property type="protein sequence ID" value="AEK62819.1"/>
    <property type="molecule type" value="Genomic_DNA"/>
</dbReference>
<name>G0A9W5_COLFT</name>
<reference evidence="5 6" key="3">
    <citation type="journal article" date="2008" name="FEMS Microbiol. Ecol.">
        <title>Identification and characterization of genes underlying chitinolysis in Collimonas fungivorans Ter331.</title>
        <authorList>
            <person name="Fritsche K."/>
            <person name="de Boer W."/>
            <person name="Gerards S."/>
            <person name="van den Berg M."/>
            <person name="van Veen J.A."/>
            <person name="Leveau J.H."/>
        </authorList>
    </citation>
    <scope>NUCLEOTIDE SEQUENCE [LARGE SCALE GENOMIC DNA]</scope>
    <source>
        <strain evidence="5 6">Ter331</strain>
    </source>
</reference>
<dbReference type="SUPFAM" id="SSF52317">
    <property type="entry name" value="Class I glutamine amidotransferase-like"/>
    <property type="match status" value="1"/>
</dbReference>
<evidence type="ECO:0000259" key="4">
    <source>
        <dbReference type="Pfam" id="PF01965"/>
    </source>
</evidence>
<evidence type="ECO:0000256" key="3">
    <source>
        <dbReference type="ARBA" id="ARBA00038493"/>
    </source>
</evidence>
<reference evidence="5 6" key="4">
    <citation type="journal article" date="2010" name="Environ. Microbiol.">
        <title>The bacterial genus Collimonas: mycophagy, weathering and other adaptive solutions to life in oligotrophic soil environments.</title>
        <authorList>
            <person name="Leveau J.H."/>
            <person name="Uroz S."/>
            <person name="de Boer W."/>
        </authorList>
    </citation>
    <scope>NUCLEOTIDE SEQUENCE [LARGE SCALE GENOMIC DNA]</scope>
    <source>
        <strain evidence="5 6">Ter331</strain>
    </source>
</reference>
<dbReference type="STRING" id="1005048.CFU_2994"/>
<evidence type="ECO:0000256" key="1">
    <source>
        <dbReference type="ARBA" id="ARBA00023016"/>
    </source>
</evidence>
<dbReference type="PANTHER" id="PTHR48094">
    <property type="entry name" value="PROTEIN/NUCLEIC ACID DEGLYCASE DJ-1-RELATED"/>
    <property type="match status" value="1"/>
</dbReference>
<dbReference type="InterPro" id="IPR029062">
    <property type="entry name" value="Class_I_gatase-like"/>
</dbReference>
<gene>
    <name evidence="5" type="ordered locus">CFU_2994</name>
</gene>
<keyword evidence="1" id="KW-0346">Stress response</keyword>
<dbReference type="HOGENOM" id="CLU_070319_1_1_4"/>
<dbReference type="Gene3D" id="3.40.50.880">
    <property type="match status" value="1"/>
</dbReference>
<dbReference type="PANTHER" id="PTHR48094:SF11">
    <property type="entry name" value="GLUTATHIONE-INDEPENDENT GLYOXALASE HSP31-RELATED"/>
    <property type="match status" value="1"/>
</dbReference>
<dbReference type="GO" id="GO:0019243">
    <property type="term" value="P:methylglyoxal catabolic process to D-lactate via S-lactoyl-glutathione"/>
    <property type="evidence" value="ECO:0007669"/>
    <property type="project" value="TreeGrafter"/>
</dbReference>
<feature type="domain" description="DJ-1/PfpI" evidence="4">
    <location>
        <begin position="39"/>
        <end position="235"/>
    </location>
</feature>
<evidence type="ECO:0000313" key="5">
    <source>
        <dbReference type="EMBL" id="AEK62819.1"/>
    </source>
</evidence>
<dbReference type="InterPro" id="IPR050325">
    <property type="entry name" value="Prot/Nucl_acid_deglycase"/>
</dbReference>
<dbReference type="eggNOG" id="COG0693">
    <property type="taxonomic scope" value="Bacteria"/>
</dbReference>
<protein>
    <submittedName>
        <fullName evidence="5">ThiJ/PfpI family protein</fullName>
    </submittedName>
</protein>
<evidence type="ECO:0000313" key="6">
    <source>
        <dbReference type="Proteomes" id="UP000008392"/>
    </source>
</evidence>